<accession>A0A7R8X7D9</accession>
<dbReference type="GO" id="GO:0005737">
    <property type="term" value="C:cytoplasm"/>
    <property type="evidence" value="ECO:0007669"/>
    <property type="project" value="UniProtKB-ARBA"/>
</dbReference>
<dbReference type="Pfam" id="PF00270">
    <property type="entry name" value="DEAD"/>
    <property type="match status" value="1"/>
</dbReference>
<evidence type="ECO:0000256" key="7">
    <source>
        <dbReference type="ARBA" id="ARBA00022806"/>
    </source>
</evidence>
<keyword evidence="3" id="KW-0677">Repeat</keyword>
<gene>
    <name evidence="15" type="ORF">DSTB1V02_LOCUS5031</name>
</gene>
<protein>
    <recommendedName>
        <fullName evidence="1">RNA helicase</fullName>
        <ecNumber evidence="1">3.6.4.13</ecNumber>
    </recommendedName>
</protein>
<dbReference type="GO" id="GO:0042078">
    <property type="term" value="P:germ-line stem cell division"/>
    <property type="evidence" value="ECO:0007669"/>
    <property type="project" value="TreeGrafter"/>
</dbReference>
<evidence type="ECO:0000259" key="14">
    <source>
        <dbReference type="PROSITE" id="PS51192"/>
    </source>
</evidence>
<feature type="domain" description="Helicase ATP-binding" evidence="14">
    <location>
        <begin position="729"/>
        <end position="921"/>
    </location>
</feature>
<dbReference type="GO" id="GO:0016787">
    <property type="term" value="F:hydrolase activity"/>
    <property type="evidence" value="ECO:0007669"/>
    <property type="project" value="UniProtKB-KW"/>
</dbReference>
<dbReference type="SMART" id="SM00487">
    <property type="entry name" value="DEXDc"/>
    <property type="match status" value="1"/>
</dbReference>
<proteinExistence type="predicted"/>
<comment type="catalytic activity">
    <reaction evidence="12">
        <text>ATP + H2O = ADP + phosphate + H(+)</text>
        <dbReference type="Rhea" id="RHEA:13065"/>
        <dbReference type="ChEBI" id="CHEBI:15377"/>
        <dbReference type="ChEBI" id="CHEBI:15378"/>
        <dbReference type="ChEBI" id="CHEBI:30616"/>
        <dbReference type="ChEBI" id="CHEBI:43474"/>
        <dbReference type="ChEBI" id="CHEBI:456216"/>
        <dbReference type="EC" id="3.6.4.13"/>
    </reaction>
</comment>
<dbReference type="GO" id="GO:0051321">
    <property type="term" value="P:meiotic cell cycle"/>
    <property type="evidence" value="ECO:0007669"/>
    <property type="project" value="UniProtKB-KW"/>
</dbReference>
<dbReference type="InterPro" id="IPR014001">
    <property type="entry name" value="Helicase_ATP-bd"/>
</dbReference>
<evidence type="ECO:0000256" key="12">
    <source>
        <dbReference type="ARBA" id="ARBA00047984"/>
    </source>
</evidence>
<evidence type="ECO:0000256" key="13">
    <source>
        <dbReference type="SAM" id="MobiDB-lite"/>
    </source>
</evidence>
<evidence type="ECO:0000256" key="9">
    <source>
        <dbReference type="ARBA" id="ARBA00022871"/>
    </source>
</evidence>
<evidence type="ECO:0000313" key="15">
    <source>
        <dbReference type="EMBL" id="CAD7245156.1"/>
    </source>
</evidence>
<evidence type="ECO:0000256" key="8">
    <source>
        <dbReference type="ARBA" id="ARBA00022840"/>
    </source>
</evidence>
<dbReference type="InterPro" id="IPR002999">
    <property type="entry name" value="Tudor"/>
</dbReference>
<dbReference type="Gene3D" id="3.40.50.300">
    <property type="entry name" value="P-loop containing nucleotide triphosphate hydrolases"/>
    <property type="match status" value="2"/>
</dbReference>
<keyword evidence="10" id="KW-0943">RNA-mediated gene silencing</keyword>
<feature type="compositionally biased region" description="Basic and acidic residues" evidence="13">
    <location>
        <begin position="278"/>
        <end position="292"/>
    </location>
</feature>
<evidence type="ECO:0000256" key="5">
    <source>
        <dbReference type="ARBA" id="ARBA00022782"/>
    </source>
</evidence>
<dbReference type="InterPro" id="IPR011545">
    <property type="entry name" value="DEAD/DEAH_box_helicase_dom"/>
</dbReference>
<keyword evidence="16" id="KW-1185">Reference proteome</keyword>
<dbReference type="GO" id="GO:0005524">
    <property type="term" value="F:ATP binding"/>
    <property type="evidence" value="ECO:0007669"/>
    <property type="project" value="UniProtKB-KW"/>
</dbReference>
<dbReference type="Proteomes" id="UP000677054">
    <property type="component" value="Unassembled WGS sequence"/>
</dbReference>
<dbReference type="GO" id="GO:0007283">
    <property type="term" value="P:spermatogenesis"/>
    <property type="evidence" value="ECO:0007669"/>
    <property type="project" value="UniProtKB-KW"/>
</dbReference>
<dbReference type="EMBL" id="LR900308">
    <property type="protein sequence ID" value="CAD7245156.1"/>
    <property type="molecule type" value="Genomic_DNA"/>
</dbReference>
<dbReference type="GO" id="GO:0003724">
    <property type="term" value="F:RNA helicase activity"/>
    <property type="evidence" value="ECO:0007669"/>
    <property type="project" value="UniProtKB-EC"/>
</dbReference>
<dbReference type="EC" id="3.6.4.13" evidence="1"/>
<evidence type="ECO:0000256" key="11">
    <source>
        <dbReference type="ARBA" id="ARBA00023254"/>
    </source>
</evidence>
<dbReference type="GO" id="GO:0031047">
    <property type="term" value="P:regulatory ncRNA-mediated gene silencing"/>
    <property type="evidence" value="ECO:0007669"/>
    <property type="project" value="UniProtKB-KW"/>
</dbReference>
<evidence type="ECO:0000256" key="4">
    <source>
        <dbReference type="ARBA" id="ARBA00022741"/>
    </source>
</evidence>
<dbReference type="EMBL" id="CAJPEV010000791">
    <property type="protein sequence ID" value="CAG0888574.1"/>
    <property type="molecule type" value="Genomic_DNA"/>
</dbReference>
<keyword evidence="7" id="KW-0347">Helicase</keyword>
<keyword evidence="11" id="KW-0469">Meiosis</keyword>
<dbReference type="InterPro" id="IPR035437">
    <property type="entry name" value="SNase_OB-fold_sf"/>
</dbReference>
<dbReference type="SUPFAM" id="SSF63748">
    <property type="entry name" value="Tudor/PWWP/MBT"/>
    <property type="match status" value="1"/>
</dbReference>
<sequence length="1002" mass="111134">MASLGEMNINTSTGKWQHVEVKGLVNPSRFWTHIHADSMLPEDKEKLNSIAEALRNRFEKCLVEPLSTILLSLLKDKKRCFFKMVAVRKLHDQSYHRGVIQDCLTPSSLPMKYRVFLVDTGETVTVPAHDIREIPKHLPSFPRQAVLVQLQSIKPQTMDYVYEPFPRTIYKKSEEWDPGAWSLVTGLLKKASAVWLYSSKQEGEVELGDLKLQIPGEDDVVLSEYLIRKNVAYLDLTRTSEDQGSKTEKVNILKTSNISIGPDITELLPLSETSKSTLRPEEESALQDDDRSLSSPLYNIASMQSDSNTFHLSEVFDLNLGASQSQETHSEAVVEVKTRQVPQKKGRGKWSMKELPSKPLRPGSTSSSPGALIGQGNVSPWRQSGNDSSDTSGSDIIPVIGRGHGWSSPGASSPKSSSERLLVIGRGQSISPGQELKPLPLLKNLPPASSDSSGTSNVNVVIQPQNPLPMVGMGEVAECDSVKSGSTSSEGNSLLISGSGLISGVPQIQQPLNWEQFKINRNPADYAGKVKFASESSTMDSYLRYAANKKKFKAPAQENKDSAEDKHLENEITGDIGMRQIKTEVENDKKPNMFMSQHAAMLALQMAKNATAAANKSCTTIAQEESNSPMLNLQKQAANDTPESLMLHCLSPQSSERSAYPKPLKEDEIMAAEEEVQWEEEPIASSRILLHGETIVESRFHFGDMDECLREHLEAIAIRKPTTMQEYLWPVLLRSRNTVAIGPGRSGKTVAYLVAILSELMEGELYKKLPLGKEPEVVVIAPSWKIVLEILDFCEAFTYKHDIKVCCVAFYGHRINCDVKTKLANGCNILISTPPALLRLISCNNGRITSLQRACHLVFDHADILCTNFYSEVREIINLFTAAMESRANQLVAHQLIAVSRTWVPPFLDLLKAFAMPQLIISSPIEASIYARVNTRVHVVDDETKVSCVTDLLKGIRGSVRAVVFCQNHKIAHQLTKVLKNECLSVLFLHEKLTLDNPQSEY</sequence>
<evidence type="ECO:0000256" key="3">
    <source>
        <dbReference type="ARBA" id="ARBA00022737"/>
    </source>
</evidence>
<dbReference type="AlphaFoldDB" id="A0A7R8X7D9"/>
<feature type="compositionally biased region" description="Low complexity" evidence="13">
    <location>
        <begin position="407"/>
        <end position="416"/>
    </location>
</feature>
<keyword evidence="8" id="KW-0067">ATP-binding</keyword>
<reference evidence="15" key="1">
    <citation type="submission" date="2020-11" db="EMBL/GenBank/DDBJ databases">
        <authorList>
            <person name="Tran Van P."/>
        </authorList>
    </citation>
    <scope>NUCLEOTIDE SEQUENCE</scope>
</reference>
<feature type="region of interest" description="Disordered" evidence="13">
    <location>
        <begin position="272"/>
        <end position="292"/>
    </location>
</feature>
<dbReference type="OrthoDB" id="249932at2759"/>
<evidence type="ECO:0000256" key="10">
    <source>
        <dbReference type="ARBA" id="ARBA00023158"/>
    </source>
</evidence>
<keyword evidence="9" id="KW-0744">Spermatogenesis</keyword>
<dbReference type="InterPro" id="IPR027417">
    <property type="entry name" value="P-loop_NTPase"/>
</dbReference>
<feature type="compositionally biased region" description="Low complexity" evidence="13">
    <location>
        <begin position="384"/>
        <end position="395"/>
    </location>
</feature>
<name>A0A7R8X7D9_9CRUS</name>
<keyword evidence="6" id="KW-0378">Hydrolase</keyword>
<dbReference type="Gene3D" id="2.30.30.140">
    <property type="match status" value="1"/>
</dbReference>
<dbReference type="PANTHER" id="PTHR22655">
    <property type="entry name" value="ATP-DEPENDENT RNA HELICASE TDRD12-RELATED"/>
    <property type="match status" value="1"/>
</dbReference>
<dbReference type="PROSITE" id="PS51192">
    <property type="entry name" value="HELICASE_ATP_BIND_1"/>
    <property type="match status" value="1"/>
</dbReference>
<dbReference type="PANTHER" id="PTHR22655:SF2">
    <property type="entry name" value="ATP-DEPENDENT RNA HELICASE TDRD12-RELATED"/>
    <property type="match status" value="1"/>
</dbReference>
<keyword evidence="4" id="KW-0547">Nucleotide-binding</keyword>
<dbReference type="Gene3D" id="2.40.50.90">
    <property type="match status" value="1"/>
</dbReference>
<evidence type="ECO:0000313" key="16">
    <source>
        <dbReference type="Proteomes" id="UP000677054"/>
    </source>
</evidence>
<keyword evidence="2" id="KW-0217">Developmental protein</keyword>
<dbReference type="SUPFAM" id="SSF52540">
    <property type="entry name" value="P-loop containing nucleoside triphosphate hydrolases"/>
    <property type="match status" value="1"/>
</dbReference>
<evidence type="ECO:0000256" key="6">
    <source>
        <dbReference type="ARBA" id="ARBA00022801"/>
    </source>
</evidence>
<evidence type="ECO:0000256" key="2">
    <source>
        <dbReference type="ARBA" id="ARBA00022473"/>
    </source>
</evidence>
<feature type="region of interest" description="Disordered" evidence="13">
    <location>
        <begin position="330"/>
        <end position="419"/>
    </location>
</feature>
<dbReference type="Pfam" id="PF00567">
    <property type="entry name" value="TUDOR"/>
    <property type="match status" value="1"/>
</dbReference>
<dbReference type="GO" id="GO:0003676">
    <property type="term" value="F:nucleic acid binding"/>
    <property type="evidence" value="ECO:0007669"/>
    <property type="project" value="InterPro"/>
</dbReference>
<evidence type="ECO:0000256" key="1">
    <source>
        <dbReference type="ARBA" id="ARBA00012552"/>
    </source>
</evidence>
<keyword evidence="5" id="KW-0221">Differentiation</keyword>
<organism evidence="15">
    <name type="scientific">Darwinula stevensoni</name>
    <dbReference type="NCBI Taxonomy" id="69355"/>
    <lineage>
        <taxon>Eukaryota</taxon>
        <taxon>Metazoa</taxon>
        <taxon>Ecdysozoa</taxon>
        <taxon>Arthropoda</taxon>
        <taxon>Crustacea</taxon>
        <taxon>Oligostraca</taxon>
        <taxon>Ostracoda</taxon>
        <taxon>Podocopa</taxon>
        <taxon>Podocopida</taxon>
        <taxon>Darwinulocopina</taxon>
        <taxon>Darwinuloidea</taxon>
        <taxon>Darwinulidae</taxon>
        <taxon>Darwinula</taxon>
    </lineage>
</organism>